<dbReference type="SUPFAM" id="SSF56112">
    <property type="entry name" value="Protein kinase-like (PK-like)"/>
    <property type="match status" value="1"/>
</dbReference>
<feature type="domain" description="ABC1 atypical kinase-like" evidence="5">
    <location>
        <begin position="209"/>
        <end position="451"/>
    </location>
</feature>
<proteinExistence type="inferred from homology"/>
<dbReference type="PANTHER" id="PTHR43851:SF3">
    <property type="entry name" value="COENZYME Q8"/>
    <property type="match status" value="1"/>
</dbReference>
<evidence type="ECO:0000313" key="7">
    <source>
        <dbReference type="Proteomes" id="UP000189580"/>
    </source>
</evidence>
<dbReference type="Proteomes" id="UP000189580">
    <property type="component" value="Chromosome b"/>
</dbReference>
<evidence type="ECO:0000256" key="3">
    <source>
        <dbReference type="ARBA" id="ARBA00022741"/>
    </source>
</evidence>
<dbReference type="RefSeq" id="XP_018738514.1">
    <property type="nucleotide sequence ID" value="XM_018880722.1"/>
</dbReference>
<keyword evidence="7" id="KW-1185">Reference proteome</keyword>
<name>A0A170R0B7_9ASCO</name>
<dbReference type="GeneID" id="30035736"/>
<dbReference type="GO" id="GO:0005524">
    <property type="term" value="F:ATP binding"/>
    <property type="evidence" value="ECO:0007669"/>
    <property type="project" value="UniProtKB-KW"/>
</dbReference>
<keyword evidence="3" id="KW-0547">Nucleotide-binding</keyword>
<evidence type="ECO:0000256" key="1">
    <source>
        <dbReference type="ARBA" id="ARBA00009670"/>
    </source>
</evidence>
<dbReference type="InterPro" id="IPR011009">
    <property type="entry name" value="Kinase-like_dom_sf"/>
</dbReference>
<dbReference type="Pfam" id="PF03109">
    <property type="entry name" value="ABC1"/>
    <property type="match status" value="1"/>
</dbReference>
<evidence type="ECO:0000259" key="5">
    <source>
        <dbReference type="Pfam" id="PF03109"/>
    </source>
</evidence>
<evidence type="ECO:0000256" key="2">
    <source>
        <dbReference type="ARBA" id="ARBA00022679"/>
    </source>
</evidence>
<gene>
    <name evidence="6" type="primary">COQ8</name>
    <name evidence="6" type="ORF">AWJ20_3688</name>
</gene>
<keyword evidence="6" id="KW-0418">Kinase</keyword>
<dbReference type="InterPro" id="IPR004147">
    <property type="entry name" value="ABC1_dom"/>
</dbReference>
<dbReference type="InterPro" id="IPR034646">
    <property type="entry name" value="ADCK3_dom"/>
</dbReference>
<organism evidence="6 7">
    <name type="scientific">Sugiyamaella lignohabitans</name>
    <dbReference type="NCBI Taxonomy" id="796027"/>
    <lineage>
        <taxon>Eukaryota</taxon>
        <taxon>Fungi</taxon>
        <taxon>Dikarya</taxon>
        <taxon>Ascomycota</taxon>
        <taxon>Saccharomycotina</taxon>
        <taxon>Dipodascomycetes</taxon>
        <taxon>Dipodascales</taxon>
        <taxon>Trichomonascaceae</taxon>
        <taxon>Sugiyamaella</taxon>
    </lineage>
</organism>
<dbReference type="OrthoDB" id="201153at2759"/>
<dbReference type="CDD" id="cd13970">
    <property type="entry name" value="ABC1_ADCK3"/>
    <property type="match status" value="1"/>
</dbReference>
<reference evidence="6 7" key="1">
    <citation type="submission" date="2016-02" db="EMBL/GenBank/DDBJ databases">
        <title>Complete genome sequence and transcriptome regulation of the pentose utilising yeast Sugiyamaella lignohabitans.</title>
        <authorList>
            <person name="Bellasio M."/>
            <person name="Peymann A."/>
            <person name="Valli M."/>
            <person name="Sipitzky M."/>
            <person name="Graf A."/>
            <person name="Sauer M."/>
            <person name="Marx H."/>
            <person name="Mattanovich D."/>
        </authorList>
    </citation>
    <scope>NUCLEOTIDE SEQUENCE [LARGE SCALE GENOMIC DNA]</scope>
    <source>
        <strain evidence="6 7">CBS 10342</strain>
    </source>
</reference>
<dbReference type="KEGG" id="slb:AWJ20_3688"/>
<dbReference type="PANTHER" id="PTHR43851">
    <property type="match status" value="1"/>
</dbReference>
<keyword evidence="2" id="KW-0808">Transferase</keyword>
<comment type="similarity">
    <text evidence="1">Belongs to the protein kinase superfamily. ADCK protein kinase family.</text>
</comment>
<evidence type="ECO:0000256" key="4">
    <source>
        <dbReference type="ARBA" id="ARBA00022840"/>
    </source>
</evidence>
<dbReference type="InterPro" id="IPR051409">
    <property type="entry name" value="Atypical_kinase_ADCK"/>
</dbReference>
<dbReference type="GO" id="GO:0016301">
    <property type="term" value="F:kinase activity"/>
    <property type="evidence" value="ECO:0007669"/>
    <property type="project" value="UniProtKB-KW"/>
</dbReference>
<dbReference type="EMBL" id="CP014503">
    <property type="protein sequence ID" value="ANB16037.1"/>
    <property type="molecule type" value="Genomic_DNA"/>
</dbReference>
<dbReference type="AlphaFoldDB" id="A0A170R0B7"/>
<evidence type="ECO:0000313" key="6">
    <source>
        <dbReference type="EMBL" id="ANB16037.1"/>
    </source>
</evidence>
<protein>
    <submittedName>
        <fullName evidence="6">Protein kinase COQ8</fullName>
    </submittedName>
</protein>
<keyword evidence="4" id="KW-0067">ATP-binding</keyword>
<sequence length="553" mass="62202">MSLGLQIYDLICISSAVKVICGRNIELQKTALWKLYNSSSLTKNCPYNVKISGARTRPVASQSSPARAHSRSFGTLSYKRLSAHQCRFYSTASPEDPHLEASPKKIGVSEKKEFVMDSSPVPSSRLGRLFHYGSLATGLGIGALTESIRRIGDDKSSGSTSSVLLNPANLERMVKKLSQMRGAALKIGQLLSFQDQSLFPPEIQKVMSRVQNSANYMPRGQLERVVSKDLGKNWRTNLFAKFEDYPIAAASIGQVHKAVLLDSYEQVAVKVQYPGVANSIDSDLNNLMLLLTASRFLPEGLFLDKTIDNARTELKWETDYLREAQNIETFREYLKDDPVFVVPKVYHQASSDHVLTMEFMAGKEITQYEWSQPTKDWIATHIMRLCLLEIARFKFMQTDPNWANFLYNDKTKKIELLDFGAARGYNSDFIKNYLGVLRAAVRKDRKACEKYSIKLGYLTGLESKAMLDTHIDSILVLGEPFAQEGEFDFVNQSITTRVRANIGVMLRERLTPPPEETYGLHRKLSGAFLLCAKLNAKVPCSDLFREIVGVEDE</sequence>
<dbReference type="GO" id="GO:0006744">
    <property type="term" value="P:ubiquinone biosynthetic process"/>
    <property type="evidence" value="ECO:0007669"/>
    <property type="project" value="TreeGrafter"/>
</dbReference>
<accession>A0A170R0B7</accession>